<evidence type="ECO:0000313" key="4">
    <source>
        <dbReference type="Proteomes" id="UP000799440"/>
    </source>
</evidence>
<feature type="compositionally biased region" description="Polar residues" evidence="1">
    <location>
        <begin position="28"/>
        <end position="40"/>
    </location>
</feature>
<dbReference type="EMBL" id="MU006561">
    <property type="protein sequence ID" value="KAF2751957.1"/>
    <property type="molecule type" value="Genomic_DNA"/>
</dbReference>
<dbReference type="OrthoDB" id="4085451at2759"/>
<reference evidence="3" key="1">
    <citation type="journal article" date="2020" name="Stud. Mycol.">
        <title>101 Dothideomycetes genomes: a test case for predicting lifestyles and emergence of pathogens.</title>
        <authorList>
            <person name="Haridas S."/>
            <person name="Albert R."/>
            <person name="Binder M."/>
            <person name="Bloem J."/>
            <person name="Labutti K."/>
            <person name="Salamov A."/>
            <person name="Andreopoulos B."/>
            <person name="Baker S."/>
            <person name="Barry K."/>
            <person name="Bills G."/>
            <person name="Bluhm B."/>
            <person name="Cannon C."/>
            <person name="Castanera R."/>
            <person name="Culley D."/>
            <person name="Daum C."/>
            <person name="Ezra D."/>
            <person name="Gonzalez J."/>
            <person name="Henrissat B."/>
            <person name="Kuo A."/>
            <person name="Liang C."/>
            <person name="Lipzen A."/>
            <person name="Lutzoni F."/>
            <person name="Magnuson J."/>
            <person name="Mondo S."/>
            <person name="Nolan M."/>
            <person name="Ohm R."/>
            <person name="Pangilinan J."/>
            <person name="Park H.-J."/>
            <person name="Ramirez L."/>
            <person name="Alfaro M."/>
            <person name="Sun H."/>
            <person name="Tritt A."/>
            <person name="Yoshinaga Y."/>
            <person name="Zwiers L.-H."/>
            <person name="Turgeon B."/>
            <person name="Goodwin S."/>
            <person name="Spatafora J."/>
            <person name="Crous P."/>
            <person name="Grigoriev I."/>
        </authorList>
    </citation>
    <scope>NUCLEOTIDE SEQUENCE</scope>
    <source>
        <strain evidence="3">CBS 119925</strain>
    </source>
</reference>
<protein>
    <recommendedName>
        <fullName evidence="2">Helix-turn-helix domain-containing protein</fullName>
    </recommendedName>
</protein>
<dbReference type="Proteomes" id="UP000799440">
    <property type="component" value="Unassembled WGS sequence"/>
</dbReference>
<name>A0A6A6VRU9_9PLEO</name>
<accession>A0A6A6VRU9</accession>
<feature type="region of interest" description="Disordered" evidence="1">
    <location>
        <begin position="95"/>
        <end position="114"/>
    </location>
</feature>
<feature type="region of interest" description="Disordered" evidence="1">
    <location>
        <begin position="1"/>
        <end position="78"/>
    </location>
</feature>
<dbReference type="InterPro" id="IPR054448">
    <property type="entry name" value="HTH_put_ascomycetes"/>
</dbReference>
<sequence length="203" mass="22324">MGSSASKGARTAGSGARQYPTRVPHAQRPTTTSPNVTSPQPRRRSPPELAVPVQGQDVQGMANGLDGRDPGLASRLDKIGPVQTHPQWSLLPTADLRQNLPPDVPADIMQPLPPSAFPNLADNPALRVLEARQRIQEEAEQELEQMNRRGFEVRKYVDASILQLALMRRKRGEPDSRIEESFNLEKGRLSAIPKHITEAIPEA</sequence>
<organism evidence="3 4">
    <name type="scientific">Sporormia fimetaria CBS 119925</name>
    <dbReference type="NCBI Taxonomy" id="1340428"/>
    <lineage>
        <taxon>Eukaryota</taxon>
        <taxon>Fungi</taxon>
        <taxon>Dikarya</taxon>
        <taxon>Ascomycota</taxon>
        <taxon>Pezizomycotina</taxon>
        <taxon>Dothideomycetes</taxon>
        <taxon>Pleosporomycetidae</taxon>
        <taxon>Pleosporales</taxon>
        <taxon>Sporormiaceae</taxon>
        <taxon>Sporormia</taxon>
    </lineage>
</organism>
<evidence type="ECO:0000256" key="1">
    <source>
        <dbReference type="SAM" id="MobiDB-lite"/>
    </source>
</evidence>
<feature type="domain" description="Helix-turn-helix" evidence="2">
    <location>
        <begin position="156"/>
        <end position="190"/>
    </location>
</feature>
<keyword evidence="4" id="KW-1185">Reference proteome</keyword>
<gene>
    <name evidence="3" type="ORF">M011DRAFT_393323</name>
</gene>
<proteinExistence type="predicted"/>
<dbReference type="Pfam" id="PF22943">
    <property type="entry name" value="HTH_68"/>
    <property type="match status" value="1"/>
</dbReference>
<evidence type="ECO:0000259" key="2">
    <source>
        <dbReference type="Pfam" id="PF22943"/>
    </source>
</evidence>
<dbReference type="AlphaFoldDB" id="A0A6A6VRU9"/>
<evidence type="ECO:0000313" key="3">
    <source>
        <dbReference type="EMBL" id="KAF2751957.1"/>
    </source>
</evidence>